<name>A0A382KYK6_9ZZZZ</name>
<evidence type="ECO:0000259" key="1">
    <source>
        <dbReference type="Pfam" id="PF05050"/>
    </source>
</evidence>
<sequence length="190" mass="21701">MDKVETIKIQKNPIKFIVARLLMRLKLSKYFITNLDHYSLRFYPTSLSMALWLDSNYAHTANYFFKDYLQKGDTVLDIGANIGTVTIECALNIGNSGKVYSFEANPTIFDFLKGNIKLNNLDNIQIFNFAVGNKNGTIKFSNKRSDDQNSVIESSDGLKLPIKRLDDLPIKESSFDLMKIDVLGYEKFVF</sequence>
<dbReference type="PANTHER" id="PTHR34203">
    <property type="entry name" value="METHYLTRANSFERASE, FKBM FAMILY PROTEIN"/>
    <property type="match status" value="1"/>
</dbReference>
<dbReference type="InterPro" id="IPR052514">
    <property type="entry name" value="SAM-dependent_MTase"/>
</dbReference>
<dbReference type="CDD" id="cd02440">
    <property type="entry name" value="AdoMet_MTases"/>
    <property type="match status" value="1"/>
</dbReference>
<dbReference type="Gene3D" id="3.40.50.150">
    <property type="entry name" value="Vaccinia Virus protein VP39"/>
    <property type="match status" value="1"/>
</dbReference>
<dbReference type="PANTHER" id="PTHR34203:SF15">
    <property type="entry name" value="SLL1173 PROTEIN"/>
    <property type="match status" value="1"/>
</dbReference>
<dbReference type="InterPro" id="IPR029063">
    <property type="entry name" value="SAM-dependent_MTases_sf"/>
</dbReference>
<dbReference type="SUPFAM" id="SSF53335">
    <property type="entry name" value="S-adenosyl-L-methionine-dependent methyltransferases"/>
    <property type="match status" value="1"/>
</dbReference>
<dbReference type="NCBIfam" id="TIGR01444">
    <property type="entry name" value="fkbM_fam"/>
    <property type="match status" value="1"/>
</dbReference>
<protein>
    <recommendedName>
        <fullName evidence="1">Methyltransferase FkbM domain-containing protein</fullName>
    </recommendedName>
</protein>
<dbReference type="Pfam" id="PF05050">
    <property type="entry name" value="Methyltransf_21"/>
    <property type="match status" value="1"/>
</dbReference>
<reference evidence="2" key="1">
    <citation type="submission" date="2018-05" db="EMBL/GenBank/DDBJ databases">
        <authorList>
            <person name="Lanie J.A."/>
            <person name="Ng W.-L."/>
            <person name="Kazmierczak K.M."/>
            <person name="Andrzejewski T.M."/>
            <person name="Davidsen T.M."/>
            <person name="Wayne K.J."/>
            <person name="Tettelin H."/>
            <person name="Glass J.I."/>
            <person name="Rusch D."/>
            <person name="Podicherti R."/>
            <person name="Tsui H.-C.T."/>
            <person name="Winkler M.E."/>
        </authorList>
    </citation>
    <scope>NUCLEOTIDE SEQUENCE</scope>
</reference>
<accession>A0A382KYK6</accession>
<organism evidence="2">
    <name type="scientific">marine metagenome</name>
    <dbReference type="NCBI Taxonomy" id="408172"/>
    <lineage>
        <taxon>unclassified sequences</taxon>
        <taxon>metagenomes</taxon>
        <taxon>ecological metagenomes</taxon>
    </lineage>
</organism>
<dbReference type="AlphaFoldDB" id="A0A382KYK6"/>
<feature type="domain" description="Methyltransferase FkbM" evidence="1">
    <location>
        <begin position="77"/>
        <end position="190"/>
    </location>
</feature>
<evidence type="ECO:0000313" key="2">
    <source>
        <dbReference type="EMBL" id="SVC29546.1"/>
    </source>
</evidence>
<proteinExistence type="predicted"/>
<gene>
    <name evidence="2" type="ORF">METZ01_LOCUS282400</name>
</gene>
<feature type="non-terminal residue" evidence="2">
    <location>
        <position position="190"/>
    </location>
</feature>
<dbReference type="EMBL" id="UINC01083645">
    <property type="protein sequence ID" value="SVC29546.1"/>
    <property type="molecule type" value="Genomic_DNA"/>
</dbReference>
<dbReference type="InterPro" id="IPR006342">
    <property type="entry name" value="FkbM_mtfrase"/>
</dbReference>